<dbReference type="OrthoDB" id="905812at2"/>
<dbReference type="RefSeq" id="WP_066404061.1">
    <property type="nucleotide sequence ID" value="NZ_CP011390.1"/>
</dbReference>
<dbReference type="EMBL" id="CP011390">
    <property type="protein sequence ID" value="ANE50766.1"/>
    <property type="molecule type" value="Genomic_DNA"/>
</dbReference>
<evidence type="ECO:0000259" key="1">
    <source>
        <dbReference type="Pfam" id="PF14905"/>
    </source>
</evidence>
<evidence type="ECO:0000313" key="3">
    <source>
        <dbReference type="Proteomes" id="UP000077177"/>
    </source>
</evidence>
<reference evidence="3" key="1">
    <citation type="submission" date="2015-01" db="EMBL/GenBank/DDBJ databases">
        <title>Flavisolibacter sp./LCS9/ whole genome sequencing.</title>
        <authorList>
            <person name="Kim M.K."/>
            <person name="Srinivasan S."/>
            <person name="Lee J.-J."/>
        </authorList>
    </citation>
    <scope>NUCLEOTIDE SEQUENCE [LARGE SCALE GENOMIC DNA]</scope>
    <source>
        <strain evidence="3">LCS9</strain>
    </source>
</reference>
<reference evidence="2 3" key="2">
    <citation type="journal article" date="2016" name="Int. J. Syst. Evol. Microbiol.">
        <title>Flavisolibacter tropicus sp. nov., isolated from tropical soil.</title>
        <authorList>
            <person name="Lee J.J."/>
            <person name="Kang M.S."/>
            <person name="Kim G.S."/>
            <person name="Lee C.S."/>
            <person name="Lim S."/>
            <person name="Lee J."/>
            <person name="Roh S.H."/>
            <person name="Kang H."/>
            <person name="Ha J.M."/>
            <person name="Bae S."/>
            <person name="Jung H.Y."/>
            <person name="Kim M.K."/>
        </authorList>
    </citation>
    <scope>NUCLEOTIDE SEQUENCE [LARGE SCALE GENOMIC DNA]</scope>
    <source>
        <strain evidence="2 3">LCS9</strain>
    </source>
</reference>
<evidence type="ECO:0000313" key="2">
    <source>
        <dbReference type="EMBL" id="ANE50766.1"/>
    </source>
</evidence>
<proteinExistence type="predicted"/>
<accession>A0A172TUV2</accession>
<sequence>MMQAQSTAQGYIKSFYSVDAGIKMSFLKNNAAAVTFRVNDIFRTRINEQYSANEYFTQTYSRINNPQLFRLTFSYRFGKLDQSLFKRKNMQSETGSDMMN</sequence>
<dbReference type="InterPro" id="IPR041700">
    <property type="entry name" value="OMP_b-brl_3"/>
</dbReference>
<dbReference type="AlphaFoldDB" id="A0A172TUV2"/>
<dbReference type="Proteomes" id="UP000077177">
    <property type="component" value="Chromosome"/>
</dbReference>
<dbReference type="Pfam" id="PF14905">
    <property type="entry name" value="OMP_b-brl_3"/>
    <property type="match status" value="1"/>
</dbReference>
<name>A0A172TUV2_9BACT</name>
<gene>
    <name evidence="2" type="ORF">SY85_09900</name>
</gene>
<organism evidence="2 3">
    <name type="scientific">Flavisolibacter tropicus</name>
    <dbReference type="NCBI Taxonomy" id="1492898"/>
    <lineage>
        <taxon>Bacteria</taxon>
        <taxon>Pseudomonadati</taxon>
        <taxon>Bacteroidota</taxon>
        <taxon>Chitinophagia</taxon>
        <taxon>Chitinophagales</taxon>
        <taxon>Chitinophagaceae</taxon>
        <taxon>Flavisolibacter</taxon>
    </lineage>
</organism>
<protein>
    <recommendedName>
        <fullName evidence="1">Outer membrane protein beta-barrel domain-containing protein</fullName>
    </recommendedName>
</protein>
<dbReference type="KEGG" id="fla:SY85_09900"/>
<feature type="domain" description="Outer membrane protein beta-barrel" evidence="1">
    <location>
        <begin position="3"/>
        <end position="75"/>
    </location>
</feature>
<keyword evidence="3" id="KW-1185">Reference proteome</keyword>